<keyword evidence="1 3" id="KW-0436">Ligase</keyword>
<dbReference type="Proteomes" id="UP000658278">
    <property type="component" value="Unassembled WGS sequence"/>
</dbReference>
<reference evidence="3" key="1">
    <citation type="submission" date="2021-01" db="EMBL/GenBank/DDBJ databases">
        <title>Modified the classification status of verrucomicrobia.</title>
        <authorList>
            <person name="Feng X."/>
        </authorList>
    </citation>
    <scope>NUCLEOTIDE SEQUENCE</scope>
    <source>
        <strain evidence="3">KCTC 22201</strain>
    </source>
</reference>
<sequence length="248" mass="26544">MALDWSGVALPAGWTLEVVDEIDSTNSELKRREAPVHGSVLLAESQTSGRGRRGAEWVATPGESLTFSVALQPAAPRALWPRLALATGLAVAEALSMLGLEAEVKWPNDVLIRGRKLCGVLVEATEHMAIVGIGLNVRQAGFGGELDGVATSMQLEGRGDVPPEDVLSVVLAELNGWSQRIDSDFTDLIVRLRERCALSGKTVSLQASDGMHRGRVLRIGDGGELWVDTEAGCQRFLQADKVRVVGED</sequence>
<dbReference type="Pfam" id="PF03099">
    <property type="entry name" value="BPL_LplA_LipB"/>
    <property type="match status" value="1"/>
</dbReference>
<dbReference type="InterPro" id="IPR004408">
    <property type="entry name" value="Biotin_CoA_COase_ligase"/>
</dbReference>
<accession>A0A934R9Z6</accession>
<dbReference type="GO" id="GO:0005737">
    <property type="term" value="C:cytoplasm"/>
    <property type="evidence" value="ECO:0007669"/>
    <property type="project" value="TreeGrafter"/>
</dbReference>
<dbReference type="EMBL" id="JAENII010000002">
    <property type="protein sequence ID" value="MBK1825928.1"/>
    <property type="molecule type" value="Genomic_DNA"/>
</dbReference>
<dbReference type="RefSeq" id="WP_200276095.1">
    <property type="nucleotide sequence ID" value="NZ_JAENII010000002.1"/>
</dbReference>
<organism evidence="3 4">
    <name type="scientific">Haloferula rosea</name>
    <dbReference type="NCBI Taxonomy" id="490093"/>
    <lineage>
        <taxon>Bacteria</taxon>
        <taxon>Pseudomonadati</taxon>
        <taxon>Verrucomicrobiota</taxon>
        <taxon>Verrucomicrobiia</taxon>
        <taxon>Verrucomicrobiales</taxon>
        <taxon>Verrucomicrobiaceae</taxon>
        <taxon>Haloferula</taxon>
    </lineage>
</organism>
<dbReference type="GO" id="GO:0004077">
    <property type="term" value="F:biotin--[biotin carboxyl-carrier protein] ligase activity"/>
    <property type="evidence" value="ECO:0007669"/>
    <property type="project" value="UniProtKB-EC"/>
</dbReference>
<dbReference type="Gene3D" id="3.30.930.10">
    <property type="entry name" value="Bira Bifunctional Protein, Domain 2"/>
    <property type="match status" value="1"/>
</dbReference>
<evidence type="ECO:0000259" key="2">
    <source>
        <dbReference type="PROSITE" id="PS51733"/>
    </source>
</evidence>
<dbReference type="AlphaFoldDB" id="A0A934R9Z6"/>
<dbReference type="EC" id="6.3.4.15" evidence="3"/>
<keyword evidence="4" id="KW-1185">Reference proteome</keyword>
<dbReference type="PANTHER" id="PTHR12835:SF5">
    <property type="entry name" value="BIOTIN--PROTEIN LIGASE"/>
    <property type="match status" value="1"/>
</dbReference>
<dbReference type="CDD" id="cd16442">
    <property type="entry name" value="BPL"/>
    <property type="match status" value="1"/>
</dbReference>
<protein>
    <submittedName>
        <fullName evidence="3">Biotin--[acetyl-CoA-carboxylase] ligase</fullName>
        <ecNumber evidence="3">6.3.4.15</ecNumber>
    </submittedName>
</protein>
<evidence type="ECO:0000313" key="3">
    <source>
        <dbReference type="EMBL" id="MBK1825928.1"/>
    </source>
</evidence>
<dbReference type="SUPFAM" id="SSF55681">
    <property type="entry name" value="Class II aaRS and biotin synthetases"/>
    <property type="match status" value="1"/>
</dbReference>
<name>A0A934R9Z6_9BACT</name>
<dbReference type="PANTHER" id="PTHR12835">
    <property type="entry name" value="BIOTIN PROTEIN LIGASE"/>
    <property type="match status" value="1"/>
</dbReference>
<comment type="caution">
    <text evidence="3">The sequence shown here is derived from an EMBL/GenBank/DDBJ whole genome shotgun (WGS) entry which is preliminary data.</text>
</comment>
<gene>
    <name evidence="3" type="ORF">JIN81_02765</name>
</gene>
<evidence type="ECO:0000256" key="1">
    <source>
        <dbReference type="ARBA" id="ARBA00022598"/>
    </source>
</evidence>
<dbReference type="InterPro" id="IPR004143">
    <property type="entry name" value="BPL_LPL_catalytic"/>
</dbReference>
<dbReference type="PROSITE" id="PS51733">
    <property type="entry name" value="BPL_LPL_CATALYTIC"/>
    <property type="match status" value="1"/>
</dbReference>
<feature type="domain" description="BPL/LPL catalytic" evidence="2">
    <location>
        <begin position="7"/>
        <end position="182"/>
    </location>
</feature>
<dbReference type="InterPro" id="IPR045864">
    <property type="entry name" value="aa-tRNA-synth_II/BPL/LPL"/>
</dbReference>
<evidence type="ECO:0000313" key="4">
    <source>
        <dbReference type="Proteomes" id="UP000658278"/>
    </source>
</evidence>
<proteinExistence type="predicted"/>
<dbReference type="NCBIfam" id="TIGR00121">
    <property type="entry name" value="birA_ligase"/>
    <property type="match status" value="1"/>
</dbReference>